<comment type="caution">
    <text evidence="2">The sequence shown here is derived from an EMBL/GenBank/DDBJ whole genome shotgun (WGS) entry which is preliminary data.</text>
</comment>
<evidence type="ECO:0000256" key="1">
    <source>
        <dbReference type="SAM" id="SignalP"/>
    </source>
</evidence>
<reference evidence="2 3" key="1">
    <citation type="submission" date="2024-08" db="EMBL/GenBank/DDBJ databases">
        <authorList>
            <person name="Lu H."/>
        </authorList>
    </citation>
    <scope>NUCLEOTIDE SEQUENCE [LARGE SCALE GENOMIC DNA]</scope>
    <source>
        <strain evidence="2 3">BYS78W</strain>
    </source>
</reference>
<keyword evidence="1" id="KW-0732">Signal</keyword>
<protein>
    <recommendedName>
        <fullName evidence="4">META domain-containing protein</fullName>
    </recommendedName>
</protein>
<sequence>MGANVWLRCGIVAALLACASLAGAQSVFTVRAEAAREPDGTRIEFTSTARQLWTPAGSAEPQYLRFVLYRPHQSPPEFRIESWTFGREGCCHRLVRARHFDIVTSELLNIVAPNACAEDFAFGRWLSATSFSFRMICRDFVAEQLQGDEIRLRLVKS</sequence>
<dbReference type="RefSeq" id="WP_394408095.1">
    <property type="nucleotide sequence ID" value="NZ_JBIGIC010000003.1"/>
</dbReference>
<feature type="signal peptide" evidence="1">
    <location>
        <begin position="1"/>
        <end position="24"/>
    </location>
</feature>
<feature type="chain" id="PRO_5045812875" description="META domain-containing protein" evidence="1">
    <location>
        <begin position="25"/>
        <end position="157"/>
    </location>
</feature>
<evidence type="ECO:0000313" key="3">
    <source>
        <dbReference type="Proteomes" id="UP001606134"/>
    </source>
</evidence>
<dbReference type="EMBL" id="JBIGIC010000003">
    <property type="protein sequence ID" value="MFG6486707.1"/>
    <property type="molecule type" value="Genomic_DNA"/>
</dbReference>
<proteinExistence type="predicted"/>
<dbReference type="Proteomes" id="UP001606134">
    <property type="component" value="Unassembled WGS sequence"/>
</dbReference>
<name>A0ABW7H9V9_9BURK</name>
<organism evidence="2 3">
    <name type="scientific">Pelomonas candidula</name>
    <dbReference type="NCBI Taxonomy" id="3299025"/>
    <lineage>
        <taxon>Bacteria</taxon>
        <taxon>Pseudomonadati</taxon>
        <taxon>Pseudomonadota</taxon>
        <taxon>Betaproteobacteria</taxon>
        <taxon>Burkholderiales</taxon>
        <taxon>Sphaerotilaceae</taxon>
        <taxon>Roseateles</taxon>
    </lineage>
</organism>
<keyword evidence="3" id="KW-1185">Reference proteome</keyword>
<evidence type="ECO:0000313" key="2">
    <source>
        <dbReference type="EMBL" id="MFG6486707.1"/>
    </source>
</evidence>
<gene>
    <name evidence="2" type="ORF">ACG04R_08500</name>
</gene>
<accession>A0ABW7H9V9</accession>
<evidence type="ECO:0008006" key="4">
    <source>
        <dbReference type="Google" id="ProtNLM"/>
    </source>
</evidence>